<sequence length="242" mass="25598">MTHAVGYAEIAEHFRGQIREGTMRPGDRLPTIRKVMQDWGVSNGTVVQAYATLKQEGLTSANSGAGTVVTDYGSDNIAARVRTHAVTGTALATGETSRIVEVGTVGAEEVIASRLDVEPGSPVQVRRRLVTRGGSPVHLSSSYYPAYVLEAAPELAEPVSTGGSRELASQRLGVAQGRVLEEVTSRLATEPESTALGLTGSVIVTQVLRTVYLTDGRVVEVALKVCNGSTVLKWSTPLTDTH</sequence>
<comment type="caution">
    <text evidence="5">The sequence shown here is derived from an EMBL/GenBank/DDBJ whole genome shotgun (WGS) entry which is preliminary data.</text>
</comment>
<keyword evidence="1" id="KW-0805">Transcription regulation</keyword>
<dbReference type="InterPro" id="IPR011663">
    <property type="entry name" value="UTRA"/>
</dbReference>
<dbReference type="PROSITE" id="PS50949">
    <property type="entry name" value="HTH_GNTR"/>
    <property type="match status" value="1"/>
</dbReference>
<dbReference type="InterPro" id="IPR000524">
    <property type="entry name" value="Tscrpt_reg_HTH_GntR"/>
</dbReference>
<evidence type="ECO:0000259" key="4">
    <source>
        <dbReference type="PROSITE" id="PS50949"/>
    </source>
</evidence>
<evidence type="ECO:0000256" key="1">
    <source>
        <dbReference type="ARBA" id="ARBA00023015"/>
    </source>
</evidence>
<dbReference type="RefSeq" id="WP_377179124.1">
    <property type="nucleotide sequence ID" value="NZ_JBHUHF010000001.1"/>
</dbReference>
<organism evidence="5 6">
    <name type="scientific">Promicromonospora aerolata</name>
    <dbReference type="NCBI Taxonomy" id="195749"/>
    <lineage>
        <taxon>Bacteria</taxon>
        <taxon>Bacillati</taxon>
        <taxon>Actinomycetota</taxon>
        <taxon>Actinomycetes</taxon>
        <taxon>Micrococcales</taxon>
        <taxon>Promicromonosporaceae</taxon>
        <taxon>Promicromonospora</taxon>
    </lineage>
</organism>
<reference evidence="6" key="1">
    <citation type="journal article" date="2019" name="Int. J. Syst. Evol. Microbiol.">
        <title>The Global Catalogue of Microorganisms (GCM) 10K type strain sequencing project: providing services to taxonomists for standard genome sequencing and annotation.</title>
        <authorList>
            <consortium name="The Broad Institute Genomics Platform"/>
            <consortium name="The Broad Institute Genome Sequencing Center for Infectious Disease"/>
            <person name="Wu L."/>
            <person name="Ma J."/>
        </authorList>
    </citation>
    <scope>NUCLEOTIDE SEQUENCE [LARGE SCALE GENOMIC DNA]</scope>
    <source>
        <strain evidence="6">CCM 7043</strain>
    </source>
</reference>
<name>A0ABW4V5X4_9MICO</name>
<evidence type="ECO:0000256" key="3">
    <source>
        <dbReference type="ARBA" id="ARBA00023163"/>
    </source>
</evidence>
<keyword evidence="2" id="KW-0238">DNA-binding</keyword>
<dbReference type="SUPFAM" id="SSF64288">
    <property type="entry name" value="Chorismate lyase-like"/>
    <property type="match status" value="1"/>
</dbReference>
<proteinExistence type="predicted"/>
<dbReference type="PANTHER" id="PTHR44846:SF17">
    <property type="entry name" value="GNTR-FAMILY TRANSCRIPTIONAL REGULATOR"/>
    <property type="match status" value="1"/>
</dbReference>
<dbReference type="Gene3D" id="3.40.1410.10">
    <property type="entry name" value="Chorismate lyase-like"/>
    <property type="match status" value="1"/>
</dbReference>
<dbReference type="SUPFAM" id="SSF46785">
    <property type="entry name" value="Winged helix' DNA-binding domain"/>
    <property type="match status" value="1"/>
</dbReference>
<dbReference type="InterPro" id="IPR028978">
    <property type="entry name" value="Chorismate_lyase_/UTRA_dom_sf"/>
</dbReference>
<evidence type="ECO:0000256" key="2">
    <source>
        <dbReference type="ARBA" id="ARBA00023125"/>
    </source>
</evidence>
<feature type="domain" description="HTH gntR-type" evidence="4">
    <location>
        <begin position="4"/>
        <end position="72"/>
    </location>
</feature>
<evidence type="ECO:0000313" key="6">
    <source>
        <dbReference type="Proteomes" id="UP001597338"/>
    </source>
</evidence>
<dbReference type="SMART" id="SM00345">
    <property type="entry name" value="HTH_GNTR"/>
    <property type="match status" value="1"/>
</dbReference>
<dbReference type="InterPro" id="IPR050679">
    <property type="entry name" value="Bact_HTH_transcr_reg"/>
</dbReference>
<keyword evidence="3" id="KW-0804">Transcription</keyword>
<dbReference type="Proteomes" id="UP001597338">
    <property type="component" value="Unassembled WGS sequence"/>
</dbReference>
<dbReference type="EMBL" id="JBHUHF010000001">
    <property type="protein sequence ID" value="MFD2024027.1"/>
    <property type="molecule type" value="Genomic_DNA"/>
</dbReference>
<dbReference type="SMART" id="SM00866">
    <property type="entry name" value="UTRA"/>
    <property type="match status" value="1"/>
</dbReference>
<evidence type="ECO:0000313" key="5">
    <source>
        <dbReference type="EMBL" id="MFD2024027.1"/>
    </source>
</evidence>
<gene>
    <name evidence="5" type="ORF">ACFSL2_00730</name>
</gene>
<dbReference type="CDD" id="cd07377">
    <property type="entry name" value="WHTH_GntR"/>
    <property type="match status" value="1"/>
</dbReference>
<dbReference type="InterPro" id="IPR036388">
    <property type="entry name" value="WH-like_DNA-bd_sf"/>
</dbReference>
<accession>A0ABW4V5X4</accession>
<keyword evidence="6" id="KW-1185">Reference proteome</keyword>
<protein>
    <submittedName>
        <fullName evidence="5">GntR family transcriptional regulator</fullName>
    </submittedName>
</protein>
<dbReference type="Pfam" id="PF00392">
    <property type="entry name" value="GntR"/>
    <property type="match status" value="1"/>
</dbReference>
<dbReference type="Pfam" id="PF07702">
    <property type="entry name" value="UTRA"/>
    <property type="match status" value="1"/>
</dbReference>
<dbReference type="Gene3D" id="1.10.10.10">
    <property type="entry name" value="Winged helix-like DNA-binding domain superfamily/Winged helix DNA-binding domain"/>
    <property type="match status" value="1"/>
</dbReference>
<dbReference type="InterPro" id="IPR036390">
    <property type="entry name" value="WH_DNA-bd_sf"/>
</dbReference>
<dbReference type="PANTHER" id="PTHR44846">
    <property type="entry name" value="MANNOSYL-D-GLYCERATE TRANSPORT/METABOLISM SYSTEM REPRESSOR MNGR-RELATED"/>
    <property type="match status" value="1"/>
</dbReference>